<name>A0A343JER9_9CLOT</name>
<evidence type="ECO:0000313" key="2">
    <source>
        <dbReference type="EMBL" id="ASW44027.1"/>
    </source>
</evidence>
<dbReference type="Pfam" id="PF00269">
    <property type="entry name" value="SASP"/>
    <property type="match status" value="1"/>
</dbReference>
<dbReference type="GO" id="GO:0006265">
    <property type="term" value="P:DNA topological change"/>
    <property type="evidence" value="ECO:0007669"/>
    <property type="project" value="InterPro"/>
</dbReference>
<gene>
    <name evidence="2" type="ORF">BEN51_11175</name>
</gene>
<keyword evidence="3" id="KW-1185">Reference proteome</keyword>
<evidence type="ECO:0000256" key="1">
    <source>
        <dbReference type="ARBA" id="ARBA00003863"/>
    </source>
</evidence>
<comment type="function">
    <text evidence="1">SASP are bound to spore DNA. They are double-stranded DNA-binding proteins that cause DNA to change to an a-like conformation. They protect the DNA backbone from chemical and enzymatic cleavage and are thus involved in dormant spore's high resistance to UV light.</text>
</comment>
<organism evidence="2 3">
    <name type="scientific">Clostridium isatidis</name>
    <dbReference type="NCBI Taxonomy" id="182773"/>
    <lineage>
        <taxon>Bacteria</taxon>
        <taxon>Bacillati</taxon>
        <taxon>Bacillota</taxon>
        <taxon>Clostridia</taxon>
        <taxon>Eubacteriales</taxon>
        <taxon>Clostridiaceae</taxon>
        <taxon>Clostridium</taxon>
    </lineage>
</organism>
<dbReference type="Gene3D" id="6.10.10.80">
    <property type="entry name" value="Small, acid-soluble spore protein, alpha/beta type-like"/>
    <property type="match status" value="1"/>
</dbReference>
<dbReference type="Proteomes" id="UP000264883">
    <property type="component" value="Chromosome"/>
</dbReference>
<dbReference type="GO" id="GO:0003690">
    <property type="term" value="F:double-stranded DNA binding"/>
    <property type="evidence" value="ECO:0007669"/>
    <property type="project" value="InterPro"/>
</dbReference>
<accession>A0A343JER9</accession>
<dbReference type="KEGG" id="cia:BEN51_11175"/>
<dbReference type="AlphaFoldDB" id="A0A343JER9"/>
<proteinExistence type="predicted"/>
<dbReference type="InterPro" id="IPR038300">
    <property type="entry name" value="SASP_sf_alpha/beta"/>
</dbReference>
<reference evidence="2 3" key="1">
    <citation type="submission" date="2016-08" db="EMBL/GenBank/DDBJ databases">
        <title>Complete Genome Sequence Of The Indigo Reducing Clostridium isatidis DSM15098.</title>
        <authorList>
            <person name="Little G.T."/>
            <person name="Minton N.P."/>
        </authorList>
    </citation>
    <scope>NUCLEOTIDE SEQUENCE [LARGE SCALE GENOMIC DNA]</scope>
    <source>
        <strain evidence="2 3">DSM 15098</strain>
    </source>
</reference>
<dbReference type="InterPro" id="IPR001448">
    <property type="entry name" value="SASP_alpha/beta-type"/>
</dbReference>
<sequence>MDKLLVPVKKRILKTFQNEVASELGVSLRKAKLRKVSGNLTEKQKGFSGTSSDGLMVKER</sequence>
<evidence type="ECO:0000313" key="3">
    <source>
        <dbReference type="Proteomes" id="UP000264883"/>
    </source>
</evidence>
<evidence type="ECO:0008006" key="4">
    <source>
        <dbReference type="Google" id="ProtNLM"/>
    </source>
</evidence>
<protein>
    <recommendedName>
        <fullName evidence="4">Small, acid-soluble spore protein, alpha/beta type</fullName>
    </recommendedName>
</protein>
<dbReference type="RefSeq" id="WP_236906212.1">
    <property type="nucleotide sequence ID" value="NZ_CP016786.1"/>
</dbReference>
<dbReference type="EMBL" id="CP016786">
    <property type="protein sequence ID" value="ASW44027.1"/>
    <property type="molecule type" value="Genomic_DNA"/>
</dbReference>